<reference evidence="2" key="1">
    <citation type="journal article" date="2014" name="Int. J. Syst. Evol. Microbiol.">
        <title>Complete genome sequence of Corynebacterium casei LMG S-19264T (=DSM 44701T), isolated from a smear-ripened cheese.</title>
        <authorList>
            <consortium name="US DOE Joint Genome Institute (JGI-PGF)"/>
            <person name="Walter F."/>
            <person name="Albersmeier A."/>
            <person name="Kalinowski J."/>
            <person name="Ruckert C."/>
        </authorList>
    </citation>
    <scope>NUCLEOTIDE SEQUENCE</scope>
    <source>
        <strain evidence="2">KCTC 22169</strain>
    </source>
</reference>
<name>A0A918KE68_9GAMM</name>
<proteinExistence type="predicted"/>
<dbReference type="RefSeq" id="WP_189610197.1">
    <property type="nucleotide sequence ID" value="NZ_BMXR01000007.1"/>
</dbReference>
<organism evidence="2 3">
    <name type="scientific">Saccharospirillum salsuginis</name>
    <dbReference type="NCBI Taxonomy" id="418750"/>
    <lineage>
        <taxon>Bacteria</taxon>
        <taxon>Pseudomonadati</taxon>
        <taxon>Pseudomonadota</taxon>
        <taxon>Gammaproteobacteria</taxon>
        <taxon>Oceanospirillales</taxon>
        <taxon>Saccharospirillaceae</taxon>
        <taxon>Saccharospirillum</taxon>
    </lineage>
</organism>
<feature type="domain" description="DUF4351" evidence="1">
    <location>
        <begin position="82"/>
        <end position="136"/>
    </location>
</feature>
<dbReference type="AlphaFoldDB" id="A0A918KE68"/>
<dbReference type="Pfam" id="PF14261">
    <property type="entry name" value="DUF4351"/>
    <property type="match status" value="1"/>
</dbReference>
<protein>
    <recommendedName>
        <fullName evidence="1">DUF4351 domain-containing protein</fullName>
    </recommendedName>
</protein>
<keyword evidence="3" id="KW-1185">Reference proteome</keyword>
<dbReference type="PANTHER" id="PTHR35586">
    <property type="entry name" value="SLL1691 PROTEIN"/>
    <property type="match status" value="1"/>
</dbReference>
<dbReference type="Proteomes" id="UP000626148">
    <property type="component" value="Unassembled WGS sequence"/>
</dbReference>
<comment type="caution">
    <text evidence="2">The sequence shown here is derived from an EMBL/GenBank/DDBJ whole genome shotgun (WGS) entry which is preliminary data.</text>
</comment>
<evidence type="ECO:0000259" key="1">
    <source>
        <dbReference type="Pfam" id="PF14261"/>
    </source>
</evidence>
<dbReference type="PANTHER" id="PTHR35586:SF1">
    <property type="entry name" value="SLL1691 PROTEIN"/>
    <property type="match status" value="1"/>
</dbReference>
<evidence type="ECO:0000313" key="3">
    <source>
        <dbReference type="Proteomes" id="UP000626148"/>
    </source>
</evidence>
<gene>
    <name evidence="2" type="ORF">GCM10007392_30530</name>
</gene>
<accession>A0A918KE68</accession>
<dbReference type="InterPro" id="IPR025587">
    <property type="entry name" value="DUF4351"/>
</dbReference>
<reference evidence="2" key="2">
    <citation type="submission" date="2020-09" db="EMBL/GenBank/DDBJ databases">
        <authorList>
            <person name="Sun Q."/>
            <person name="Kim S."/>
        </authorList>
    </citation>
    <scope>NUCLEOTIDE SEQUENCE</scope>
    <source>
        <strain evidence="2">KCTC 22169</strain>
    </source>
</reference>
<dbReference type="EMBL" id="BMXR01000007">
    <property type="protein sequence ID" value="GGX60403.1"/>
    <property type="molecule type" value="Genomic_DNA"/>
</dbReference>
<evidence type="ECO:0000313" key="2">
    <source>
        <dbReference type="EMBL" id="GGX60403.1"/>
    </source>
</evidence>
<sequence length="140" mass="16472">MFIQSLRADLPNMRWVPEDKFRVYAQAIRGLLTLEPDPERQLKYIDFIDIYSTLDDNEMREYTERYPQESTAMATLSERLRQEGHHQGEVDVIIRQLSKRFGKLSDSDVARVRSATPEELAIWAENLLDARSLEDVFTRH</sequence>